<dbReference type="PANTHER" id="PTHR47789">
    <property type="entry name" value="LAS SEVENTEEN-BINDING PROTEIN 5"/>
    <property type="match status" value="1"/>
</dbReference>
<feature type="region of interest" description="Disordered" evidence="2">
    <location>
        <begin position="642"/>
        <end position="669"/>
    </location>
</feature>
<feature type="coiled-coil region" evidence="1">
    <location>
        <begin position="686"/>
        <end position="713"/>
    </location>
</feature>
<evidence type="ECO:0000256" key="2">
    <source>
        <dbReference type="SAM" id="MobiDB-lite"/>
    </source>
</evidence>
<feature type="compositionally biased region" description="Pro residues" evidence="2">
    <location>
        <begin position="459"/>
        <end position="475"/>
    </location>
</feature>
<dbReference type="Gene3D" id="1.25.40.90">
    <property type="match status" value="1"/>
</dbReference>
<reference evidence="4 5" key="1">
    <citation type="journal article" date="2018" name="Mol. Biol. Evol.">
        <title>Broad Genomic Sampling Reveals a Smut Pathogenic Ancestry of the Fungal Clade Ustilaginomycotina.</title>
        <authorList>
            <person name="Kijpornyongpan T."/>
            <person name="Mondo S.J."/>
            <person name="Barry K."/>
            <person name="Sandor L."/>
            <person name="Lee J."/>
            <person name="Lipzen A."/>
            <person name="Pangilinan J."/>
            <person name="LaButti K."/>
            <person name="Hainaut M."/>
            <person name="Henrissat B."/>
            <person name="Grigoriev I.V."/>
            <person name="Spatafora J.W."/>
            <person name="Aime M.C."/>
        </authorList>
    </citation>
    <scope>NUCLEOTIDE SEQUENCE [LARGE SCALE GENOMIC DNA]</scope>
    <source>
        <strain evidence="4 5">MCA 3645</strain>
    </source>
</reference>
<feature type="compositionally biased region" description="Polar residues" evidence="2">
    <location>
        <begin position="756"/>
        <end position="766"/>
    </location>
</feature>
<dbReference type="STRING" id="1882483.A0A317XKP2"/>
<dbReference type="EMBL" id="KZ819197">
    <property type="protein sequence ID" value="PWY98886.1"/>
    <property type="molecule type" value="Genomic_DNA"/>
</dbReference>
<dbReference type="GO" id="GO:0035091">
    <property type="term" value="F:phosphatidylinositol binding"/>
    <property type="evidence" value="ECO:0007669"/>
    <property type="project" value="InterPro"/>
</dbReference>
<organism evidence="4 5">
    <name type="scientific">Testicularia cyperi</name>
    <dbReference type="NCBI Taxonomy" id="1882483"/>
    <lineage>
        <taxon>Eukaryota</taxon>
        <taxon>Fungi</taxon>
        <taxon>Dikarya</taxon>
        <taxon>Basidiomycota</taxon>
        <taxon>Ustilaginomycotina</taxon>
        <taxon>Ustilaginomycetes</taxon>
        <taxon>Ustilaginales</taxon>
        <taxon>Anthracoideaceae</taxon>
        <taxon>Testicularia</taxon>
    </lineage>
</organism>
<evidence type="ECO:0000256" key="1">
    <source>
        <dbReference type="SAM" id="Coils"/>
    </source>
</evidence>
<feature type="compositionally biased region" description="Polar residues" evidence="2">
    <location>
        <begin position="189"/>
        <end position="204"/>
    </location>
</feature>
<feature type="region of interest" description="Disordered" evidence="2">
    <location>
        <begin position="747"/>
        <end position="1027"/>
    </location>
</feature>
<dbReference type="GO" id="GO:0043130">
    <property type="term" value="F:ubiquitin binding"/>
    <property type="evidence" value="ECO:0007669"/>
    <property type="project" value="InterPro"/>
</dbReference>
<dbReference type="GO" id="GO:0006897">
    <property type="term" value="P:endocytosis"/>
    <property type="evidence" value="ECO:0007669"/>
    <property type="project" value="InterPro"/>
</dbReference>
<dbReference type="SUPFAM" id="SSF48464">
    <property type="entry name" value="ENTH/VHS domain"/>
    <property type="match status" value="1"/>
</dbReference>
<sequence length="1027" mass="111499">MKKFFKNKDAAAAAGAINPLPHDTSSPPPIVSSFEAPRQFQQYQRAAEERRYSQGRDLADPHLYPTTISGGTTSRHGPPPTLHATELRNGSSMPPYRAQAYPVYSADRPHFSGDDAQDDDDDDDDYTGEVMIAQGRYQETVLSEPKDKGKAKKKFFGFGAVAKEDKLGHERSSPDAVMQTRSRSHDGMPSSSLDYPAPASSNAGHSDRYREGGWLDKWNRRSQLAASAKLQDREAEDLVVSKIGWICAHANNEHDWMEILPLVDVVARSDAASREASRSLRKEFKHGAVDAQRRAARVWALLMLNTSDRFRLQVANKRFLEVVEDTIASSKTPLSVKETMLRVLGVLAFEYKDDSDLALITKAWNKVRPSDRPKNGEPLADDLFEFRLPQASRASLDLYTDHRSRPPSNGTSTHPSHRDPRYPGHDPHPHQQPYPETYSHPQQSPKRRRPLSRQLVGQQPPPLQQQQQPHPPPPAHAYHEQTTVLMSSPRAAVDAQVGSIDEAHTSVRWSHQPQHEAHFLPPSLRPAGGVLPGQQRQTGGGHDVVQNLEDFVASNPNGLDSQQHSLQGVFAPLPSSVIAYEEDVRKLHEECQIARSNANVLIDTVLHDGIASQTEELVDEFYSKVVRSQELLASQIPWASAQADRSRESLDRQRAIAASEGRPTPPMGETPAERLLGDLLESHGRLLEASNLVDETRRRIVEEEEERRVTERSKVEMRIDRSALAQDAATGHLYDINTAPGRGGYFGASLDVDTHPQASTSRSASPNAPPRQPAHAPDYGSSPTYSSSGATGDPGSGITSPQSQNARGPRPLPVPRSEPSSDSNSVRSGGLSVRSSAVVNGPTSNHPPQHQSLAAKIGKTDSHASSRLSLSHSIASVGSDTRSHSRNASISSQPASNNPYRSAMGPAAGSDTALRGAGATSPTHGRSLPQTPPILNIAAASAATTAAKAGSNGGHGAYPGANGHTDEREDEDDIKTPVVPSEKALGKRRAVSIHYSSPPLPDSNNALTPPPLPPQYPVQAMGGLKLQ</sequence>
<feature type="domain" description="VHS" evidence="3">
    <location>
        <begin position="246"/>
        <end position="368"/>
    </location>
</feature>
<dbReference type="GO" id="GO:0030479">
    <property type="term" value="C:actin cortical patch"/>
    <property type="evidence" value="ECO:0007669"/>
    <property type="project" value="TreeGrafter"/>
</dbReference>
<dbReference type="Proteomes" id="UP000246740">
    <property type="component" value="Unassembled WGS sequence"/>
</dbReference>
<feature type="compositionally biased region" description="Polar residues" evidence="2">
    <location>
        <begin position="886"/>
        <end position="900"/>
    </location>
</feature>
<dbReference type="InterPro" id="IPR002014">
    <property type="entry name" value="VHS_dom"/>
</dbReference>
<dbReference type="GO" id="GO:0051666">
    <property type="term" value="P:actin cortical patch localization"/>
    <property type="evidence" value="ECO:0007669"/>
    <property type="project" value="TreeGrafter"/>
</dbReference>
<dbReference type="GO" id="GO:0007015">
    <property type="term" value="P:actin filament organization"/>
    <property type="evidence" value="ECO:0007669"/>
    <property type="project" value="InterPro"/>
</dbReference>
<dbReference type="GO" id="GO:0007034">
    <property type="term" value="P:vacuolar transport"/>
    <property type="evidence" value="ECO:0007669"/>
    <property type="project" value="UniProtKB-ARBA"/>
</dbReference>
<name>A0A317XKP2_9BASI</name>
<feature type="region of interest" description="Disordered" evidence="2">
    <location>
        <begin position="398"/>
        <end position="477"/>
    </location>
</feature>
<feature type="region of interest" description="Disordered" evidence="2">
    <location>
        <begin position="507"/>
        <end position="541"/>
    </location>
</feature>
<feature type="compositionally biased region" description="Polar residues" evidence="2">
    <location>
        <begin position="66"/>
        <end position="75"/>
    </location>
</feature>
<keyword evidence="1" id="KW-0175">Coiled coil</keyword>
<dbReference type="OrthoDB" id="10255964at2759"/>
<dbReference type="PANTHER" id="PTHR47789:SF2">
    <property type="entry name" value="VHS DOMAIN-CONTAINING PROTEIN"/>
    <property type="match status" value="1"/>
</dbReference>
<evidence type="ECO:0000313" key="5">
    <source>
        <dbReference type="Proteomes" id="UP000246740"/>
    </source>
</evidence>
<accession>A0A317XKP2</accession>
<feature type="compositionally biased region" description="Basic and acidic residues" evidence="2">
    <location>
        <begin position="46"/>
        <end position="60"/>
    </location>
</feature>
<feature type="compositionally biased region" description="Basic and acidic residues" evidence="2">
    <location>
        <begin position="416"/>
        <end position="429"/>
    </location>
</feature>
<feature type="compositionally biased region" description="Polar residues" evidence="2">
    <location>
        <begin position="797"/>
        <end position="806"/>
    </location>
</feature>
<dbReference type="PROSITE" id="PS50179">
    <property type="entry name" value="VHS"/>
    <property type="match status" value="1"/>
</dbReference>
<dbReference type="AlphaFoldDB" id="A0A317XKP2"/>
<evidence type="ECO:0000259" key="3">
    <source>
        <dbReference type="PROSITE" id="PS50179"/>
    </source>
</evidence>
<feature type="region of interest" description="Disordered" evidence="2">
    <location>
        <begin position="1"/>
        <end position="127"/>
    </location>
</feature>
<feature type="compositionally biased region" description="Low complexity" evidence="2">
    <location>
        <begin position="823"/>
        <end position="839"/>
    </location>
</feature>
<keyword evidence="5" id="KW-1185">Reference proteome</keyword>
<dbReference type="InParanoid" id="A0A317XKP2"/>
<dbReference type="InterPro" id="IPR008942">
    <property type="entry name" value="ENTH_VHS"/>
</dbReference>
<gene>
    <name evidence="4" type="ORF">BCV70DRAFT_201672</name>
</gene>
<dbReference type="Pfam" id="PF00790">
    <property type="entry name" value="VHS"/>
    <property type="match status" value="1"/>
</dbReference>
<protein>
    <recommendedName>
        <fullName evidence="3">VHS domain-containing protein</fullName>
    </recommendedName>
</protein>
<dbReference type="CDD" id="cd16980">
    <property type="entry name" value="VHS_Lsb5"/>
    <property type="match status" value="1"/>
</dbReference>
<feature type="compositionally biased region" description="Low complexity" evidence="2">
    <location>
        <begin position="865"/>
        <end position="876"/>
    </location>
</feature>
<feature type="region of interest" description="Disordered" evidence="2">
    <location>
        <begin position="166"/>
        <end position="210"/>
    </location>
</feature>
<feature type="compositionally biased region" description="Basic and acidic residues" evidence="2">
    <location>
        <begin position="644"/>
        <end position="654"/>
    </location>
</feature>
<proteinExistence type="predicted"/>
<feature type="compositionally biased region" description="Low complexity" evidence="2">
    <location>
        <begin position="938"/>
        <end position="949"/>
    </location>
</feature>
<feature type="compositionally biased region" description="Acidic residues" evidence="2">
    <location>
        <begin position="115"/>
        <end position="127"/>
    </location>
</feature>
<evidence type="ECO:0000313" key="4">
    <source>
        <dbReference type="EMBL" id="PWY98886.1"/>
    </source>
</evidence>
<feature type="compositionally biased region" description="Polar residues" evidence="2">
    <location>
        <begin position="781"/>
        <end position="790"/>
    </location>
</feature>
<feature type="compositionally biased region" description="Polar residues" evidence="2">
    <location>
        <begin position="841"/>
        <end position="852"/>
    </location>
</feature>
<dbReference type="InterPro" id="IPR045007">
    <property type="entry name" value="LSB5"/>
</dbReference>